<dbReference type="InterPro" id="IPR047215">
    <property type="entry name" value="Galactose_mutarotase-like"/>
</dbReference>
<dbReference type="SUPFAM" id="SSF74650">
    <property type="entry name" value="Galactose mutarotase-like"/>
    <property type="match status" value="1"/>
</dbReference>
<evidence type="ECO:0000256" key="4">
    <source>
        <dbReference type="ARBA" id="ARBA00023277"/>
    </source>
</evidence>
<dbReference type="GO" id="GO:0004034">
    <property type="term" value="F:aldose 1-epimerase activity"/>
    <property type="evidence" value="ECO:0007669"/>
    <property type="project" value="UniProtKB-EC"/>
</dbReference>
<comment type="pathway">
    <text evidence="1 5">Carbohydrate metabolism; hexose metabolism.</text>
</comment>
<keyword evidence="4 5" id="KW-0119">Carbohydrate metabolism</keyword>
<dbReference type="GO" id="GO:0033499">
    <property type="term" value="P:galactose catabolic process via UDP-galactose, Leloir pathway"/>
    <property type="evidence" value="ECO:0007669"/>
    <property type="project" value="TreeGrafter"/>
</dbReference>
<keyword evidence="10" id="KW-1185">Reference proteome</keyword>
<feature type="chain" id="PRO_5037527302" description="Aldose 1-epimerase" evidence="8">
    <location>
        <begin position="25"/>
        <end position="370"/>
    </location>
</feature>
<comment type="caution">
    <text evidence="9">The sequence shown here is derived from an EMBL/GenBank/DDBJ whole genome shotgun (WGS) entry which is preliminary data.</text>
</comment>
<dbReference type="AlphaFoldDB" id="A0A934RU36"/>
<feature type="signal peptide" evidence="8">
    <location>
        <begin position="1"/>
        <end position="24"/>
    </location>
</feature>
<dbReference type="GO" id="GO:0030246">
    <property type="term" value="F:carbohydrate binding"/>
    <property type="evidence" value="ECO:0007669"/>
    <property type="project" value="InterPro"/>
</dbReference>
<dbReference type="Pfam" id="PF01263">
    <property type="entry name" value="Aldose_epim"/>
    <property type="match status" value="1"/>
</dbReference>
<dbReference type="EMBL" id="JAENIL010000020">
    <property type="protein sequence ID" value="MBK1877630.1"/>
    <property type="molecule type" value="Genomic_DNA"/>
</dbReference>
<evidence type="ECO:0000256" key="7">
    <source>
        <dbReference type="PIRSR" id="PIRSR005096-3"/>
    </source>
</evidence>
<dbReference type="PANTHER" id="PTHR10091">
    <property type="entry name" value="ALDOSE-1-EPIMERASE"/>
    <property type="match status" value="1"/>
</dbReference>
<comment type="catalytic activity">
    <reaction evidence="5">
        <text>alpha-D-glucose = beta-D-glucose</text>
        <dbReference type="Rhea" id="RHEA:10264"/>
        <dbReference type="ChEBI" id="CHEBI:15903"/>
        <dbReference type="ChEBI" id="CHEBI:17925"/>
        <dbReference type="EC" id="5.1.3.3"/>
    </reaction>
</comment>
<dbReference type="EC" id="5.1.3.3" evidence="5"/>
<dbReference type="PANTHER" id="PTHR10091:SF0">
    <property type="entry name" value="GALACTOSE MUTAROTASE"/>
    <property type="match status" value="1"/>
</dbReference>
<evidence type="ECO:0000256" key="3">
    <source>
        <dbReference type="ARBA" id="ARBA00023235"/>
    </source>
</evidence>
<keyword evidence="3 5" id="KW-0413">Isomerase</keyword>
<keyword evidence="8" id="KW-0732">Signal</keyword>
<evidence type="ECO:0000256" key="6">
    <source>
        <dbReference type="PIRSR" id="PIRSR005096-1"/>
    </source>
</evidence>
<feature type="binding site" evidence="7">
    <location>
        <begin position="203"/>
        <end position="205"/>
    </location>
    <ligand>
        <name>beta-D-galactose</name>
        <dbReference type="ChEBI" id="CHEBI:27667"/>
    </ligand>
</feature>
<sequence>MPKPRSRKYLRKLAPILASSSAITAGSIQEEPWGTVEDKPVYLYTLTNENGMIMKITNFGGIITELHFPDRNGKLDDVVLGFDNLGDYVKPHPSFGATIGRFANRIVNGEFTIDGTTYQLTKNNGKHSIHGGGEFHKSVWASEPVTSDEGVGVRLRHFSPDGSNGYPGNLDSTVTYTLTHDNSVRVDFEATTDKPTHVAMTQHTYFNLNGAKDLIYDQLLQVDATFVTEMDEDGAPTGVISKTEGKPWDLKEQVRIGDKIHDIPLVGYHHCYILDKPVGEFAKVATLIDPLSGRQLDVSTTQRGLVVYASNGLSDEFVGKYGIRYGVHKAICLETHALPASPDYSHFPSTVLYPEDKYHETVIYSFGLSE</sequence>
<evidence type="ECO:0000313" key="9">
    <source>
        <dbReference type="EMBL" id="MBK1877630.1"/>
    </source>
</evidence>
<dbReference type="GO" id="GO:0006006">
    <property type="term" value="P:glucose metabolic process"/>
    <property type="evidence" value="ECO:0007669"/>
    <property type="project" value="TreeGrafter"/>
</dbReference>
<dbReference type="Gene3D" id="2.70.98.10">
    <property type="match status" value="1"/>
</dbReference>
<dbReference type="Proteomes" id="UP000617628">
    <property type="component" value="Unassembled WGS sequence"/>
</dbReference>
<feature type="binding site" evidence="7">
    <location>
        <begin position="104"/>
        <end position="105"/>
    </location>
    <ligand>
        <name>beta-D-galactose</name>
        <dbReference type="ChEBI" id="CHEBI:27667"/>
    </ligand>
</feature>
<dbReference type="PIRSF" id="PIRSF005096">
    <property type="entry name" value="GALM"/>
    <property type="match status" value="1"/>
</dbReference>
<proteinExistence type="inferred from homology"/>
<reference evidence="9" key="1">
    <citation type="submission" date="2021-01" db="EMBL/GenBank/DDBJ databases">
        <title>Modified the classification status of verrucomicrobia.</title>
        <authorList>
            <person name="Feng X."/>
        </authorList>
    </citation>
    <scope>NUCLEOTIDE SEQUENCE</scope>
    <source>
        <strain evidence="9">KCTC 13126</strain>
    </source>
</reference>
<dbReference type="InterPro" id="IPR014718">
    <property type="entry name" value="GH-type_carb-bd"/>
</dbReference>
<dbReference type="InterPro" id="IPR008183">
    <property type="entry name" value="Aldose_1/G6P_1-epimerase"/>
</dbReference>
<name>A0A934RU36_9BACT</name>
<dbReference type="InterPro" id="IPR015443">
    <property type="entry name" value="Aldose_1-epimerase"/>
</dbReference>
<feature type="active site" description="Proton acceptor" evidence="6">
    <location>
        <position position="334"/>
    </location>
</feature>
<protein>
    <recommendedName>
        <fullName evidence="5">Aldose 1-epimerase</fullName>
        <ecNumber evidence="5">5.1.3.3</ecNumber>
    </recommendedName>
</protein>
<feature type="active site" description="Proton donor" evidence="6">
    <location>
        <position position="203"/>
    </location>
</feature>
<evidence type="ECO:0000256" key="5">
    <source>
        <dbReference type="PIRNR" id="PIRNR005096"/>
    </source>
</evidence>
<evidence type="ECO:0000256" key="1">
    <source>
        <dbReference type="ARBA" id="ARBA00005028"/>
    </source>
</evidence>
<dbReference type="CDD" id="cd09019">
    <property type="entry name" value="galactose_mutarotase_like"/>
    <property type="match status" value="1"/>
</dbReference>
<comment type="similarity">
    <text evidence="2 5">Belongs to the aldose epimerase family.</text>
</comment>
<dbReference type="RefSeq" id="WP_200355844.1">
    <property type="nucleotide sequence ID" value="NZ_JAENIL010000020.1"/>
</dbReference>
<accession>A0A934RU36</accession>
<dbReference type="InterPro" id="IPR011013">
    <property type="entry name" value="Gal_mutarotase_sf_dom"/>
</dbReference>
<gene>
    <name evidence="9" type="ORF">JIN87_12200</name>
</gene>
<evidence type="ECO:0000256" key="8">
    <source>
        <dbReference type="SAM" id="SignalP"/>
    </source>
</evidence>
<evidence type="ECO:0000313" key="10">
    <source>
        <dbReference type="Proteomes" id="UP000617628"/>
    </source>
</evidence>
<organism evidence="9 10">
    <name type="scientific">Pelagicoccus mobilis</name>
    <dbReference type="NCBI Taxonomy" id="415221"/>
    <lineage>
        <taxon>Bacteria</taxon>
        <taxon>Pseudomonadati</taxon>
        <taxon>Verrucomicrobiota</taxon>
        <taxon>Opitutia</taxon>
        <taxon>Puniceicoccales</taxon>
        <taxon>Pelagicoccaceae</taxon>
        <taxon>Pelagicoccus</taxon>
    </lineage>
</organism>
<evidence type="ECO:0000256" key="2">
    <source>
        <dbReference type="ARBA" id="ARBA00006206"/>
    </source>
</evidence>